<dbReference type="RefSeq" id="WP_197720306.1">
    <property type="nucleotide sequence ID" value="NZ_LR134406.1"/>
</dbReference>
<feature type="domain" description="Glycoside hydrolase family 3 N-terminal" evidence="6">
    <location>
        <begin position="62"/>
        <end position="287"/>
    </location>
</feature>
<gene>
    <name evidence="8" type="primary">bglB</name>
    <name evidence="8" type="ORF">NCTC12967_01519</name>
</gene>
<keyword evidence="4 8" id="KW-0326">Glycosidase</keyword>
<dbReference type="InterPro" id="IPR002772">
    <property type="entry name" value="Glyco_hydro_3_C"/>
</dbReference>
<dbReference type="GO" id="GO:0005975">
    <property type="term" value="P:carbohydrate metabolic process"/>
    <property type="evidence" value="ECO:0007669"/>
    <property type="project" value="InterPro"/>
</dbReference>
<dbReference type="InterPro" id="IPR001764">
    <property type="entry name" value="Glyco_hydro_3_N"/>
</dbReference>
<evidence type="ECO:0000259" key="6">
    <source>
        <dbReference type="Pfam" id="PF00933"/>
    </source>
</evidence>
<dbReference type="InterPro" id="IPR036881">
    <property type="entry name" value="Glyco_hydro_3_C_sf"/>
</dbReference>
<feature type="domain" description="Glycoside hydrolase family 3 C-terminal" evidence="7">
    <location>
        <begin position="318"/>
        <end position="495"/>
    </location>
</feature>
<dbReference type="SUPFAM" id="SSF51445">
    <property type="entry name" value="(Trans)glycosidases"/>
    <property type="match status" value="1"/>
</dbReference>
<dbReference type="GeneID" id="64406990"/>
<reference evidence="8 9" key="1">
    <citation type="submission" date="2018-12" db="EMBL/GenBank/DDBJ databases">
        <authorList>
            <consortium name="Pathogen Informatics"/>
        </authorList>
    </citation>
    <scope>NUCLEOTIDE SEQUENCE [LARGE SCALE GENOMIC DNA]</scope>
    <source>
        <strain evidence="8 9">NCTC12967</strain>
    </source>
</reference>
<comment type="similarity">
    <text evidence="1 4">Belongs to the glycosyl hydrolase 3 family.</text>
</comment>
<evidence type="ECO:0000256" key="1">
    <source>
        <dbReference type="ARBA" id="ARBA00005336"/>
    </source>
</evidence>
<dbReference type="EC" id="3.2.1.21" evidence="8"/>
<feature type="compositionally biased region" description="Polar residues" evidence="5">
    <location>
        <begin position="527"/>
        <end position="549"/>
    </location>
</feature>
<feature type="region of interest" description="Disordered" evidence="5">
    <location>
        <begin position="526"/>
        <end position="554"/>
    </location>
</feature>
<evidence type="ECO:0000313" key="9">
    <source>
        <dbReference type="Proteomes" id="UP000273044"/>
    </source>
</evidence>
<dbReference type="PANTHER" id="PTHR42715:SF10">
    <property type="entry name" value="BETA-GLUCOSIDASE"/>
    <property type="match status" value="1"/>
</dbReference>
<dbReference type="EMBL" id="LR134406">
    <property type="protein sequence ID" value="VEH70226.1"/>
    <property type="molecule type" value="Genomic_DNA"/>
</dbReference>
<keyword evidence="2 4" id="KW-0378">Hydrolase</keyword>
<evidence type="ECO:0000256" key="4">
    <source>
        <dbReference type="RuleBase" id="RU361161"/>
    </source>
</evidence>
<evidence type="ECO:0000256" key="2">
    <source>
        <dbReference type="ARBA" id="ARBA00022801"/>
    </source>
</evidence>
<name>A0A3S4UCK1_9ACTN</name>
<dbReference type="AlphaFoldDB" id="A0A3S4UCK1"/>
<feature type="compositionally biased region" description="Low complexity" evidence="5">
    <location>
        <begin position="593"/>
        <end position="602"/>
    </location>
</feature>
<sequence length="633" mass="68850">MFTEEQIPELLAQLTLEEKCSLLSGSDFWHTQPVERLGIPALMVSDGPHGLRKQAVGADEMGLEESVPATCFPTAAALASTWDVTLLTEIGRALAEEAKAQGVGVILGPGVNLKRSPLCGRNFEYFSEDPLLAGELAAALAAGIQSGGVGTSVKHFAANNQETDRMRTNARIDERTLREIYLSIFERIIERARPATLMCSYNRINDVYSSENRWLLTEVLREEWGFDGLVMTDWGAVHDRVAGVAAGLDLEMPSSHGWNDRLVAEAVRTGALDESDLDRSVARVLRLVSRHHRETPEEHLDLGAHHELAREAASRSAVLLKNERAALPLPGLGDVVVIGEMARTPRYQGAGSSQVNPTRLDNALDALRRRHPGLPFEPGYPLPDSPAAAFPAGELLRRAQEAAAGRTVLLFLGLPAADESEGYDRQHISLPAGHVDLLRAVRRVANRVIVLLSNGAAVETASWQDDADAIMELWLPGQGGGEAVARLVTGEDSPAAGWRKPFLRGWSSTPHNSISRVKQVRCVTGKGFSSDTAGSRNSGTDRVTPSDTVWPTPPSSSAICGLRWLRSPPKRRWARWFSPLRSPSPTPEAEAVSQSPSSISGIRSPRWAALPGNYEVSGIWNWGRRKAPTLRSR</sequence>
<evidence type="ECO:0000256" key="3">
    <source>
        <dbReference type="ARBA" id="ARBA00023277"/>
    </source>
</evidence>
<evidence type="ECO:0000256" key="5">
    <source>
        <dbReference type="SAM" id="MobiDB-lite"/>
    </source>
</evidence>
<evidence type="ECO:0000259" key="7">
    <source>
        <dbReference type="Pfam" id="PF01915"/>
    </source>
</evidence>
<dbReference type="PROSITE" id="PS00775">
    <property type="entry name" value="GLYCOSYL_HYDROL_F3"/>
    <property type="match status" value="1"/>
</dbReference>
<dbReference type="GO" id="GO:0008422">
    <property type="term" value="F:beta-glucosidase activity"/>
    <property type="evidence" value="ECO:0007669"/>
    <property type="project" value="UniProtKB-EC"/>
</dbReference>
<evidence type="ECO:0000313" key="8">
    <source>
        <dbReference type="EMBL" id="VEH70226.1"/>
    </source>
</evidence>
<dbReference type="InterPro" id="IPR019800">
    <property type="entry name" value="Glyco_hydro_3_AS"/>
</dbReference>
<organism evidence="8 9">
    <name type="scientific">Arachnia propionica</name>
    <dbReference type="NCBI Taxonomy" id="1750"/>
    <lineage>
        <taxon>Bacteria</taxon>
        <taxon>Bacillati</taxon>
        <taxon>Actinomycetota</taxon>
        <taxon>Actinomycetes</taxon>
        <taxon>Propionibacteriales</taxon>
        <taxon>Propionibacteriaceae</taxon>
        <taxon>Arachnia</taxon>
    </lineage>
</organism>
<proteinExistence type="inferred from homology"/>
<dbReference type="Pfam" id="PF01915">
    <property type="entry name" value="Glyco_hydro_3_C"/>
    <property type="match status" value="1"/>
</dbReference>
<dbReference type="InterPro" id="IPR017853">
    <property type="entry name" value="GH"/>
</dbReference>
<dbReference type="Gene3D" id="3.40.50.1700">
    <property type="entry name" value="Glycoside hydrolase family 3 C-terminal domain"/>
    <property type="match status" value="1"/>
</dbReference>
<dbReference type="PANTHER" id="PTHR42715">
    <property type="entry name" value="BETA-GLUCOSIDASE"/>
    <property type="match status" value="1"/>
</dbReference>
<dbReference type="PRINTS" id="PR00133">
    <property type="entry name" value="GLHYDRLASE3"/>
</dbReference>
<protein>
    <submittedName>
        <fullName evidence="8">Thermostable beta-glucosidase B</fullName>
        <ecNumber evidence="8">3.2.1.21</ecNumber>
    </submittedName>
</protein>
<dbReference type="Gene3D" id="3.20.20.300">
    <property type="entry name" value="Glycoside hydrolase, family 3, N-terminal domain"/>
    <property type="match status" value="1"/>
</dbReference>
<keyword evidence="9" id="KW-1185">Reference proteome</keyword>
<dbReference type="Proteomes" id="UP000273044">
    <property type="component" value="Chromosome"/>
</dbReference>
<dbReference type="Pfam" id="PF00933">
    <property type="entry name" value="Glyco_hydro_3"/>
    <property type="match status" value="1"/>
</dbReference>
<feature type="region of interest" description="Disordered" evidence="5">
    <location>
        <begin position="578"/>
        <end position="602"/>
    </location>
</feature>
<dbReference type="InterPro" id="IPR036962">
    <property type="entry name" value="Glyco_hydro_3_N_sf"/>
</dbReference>
<dbReference type="SUPFAM" id="SSF52279">
    <property type="entry name" value="Beta-D-glucan exohydrolase, C-terminal domain"/>
    <property type="match status" value="1"/>
</dbReference>
<accession>A0A3S4UCK1</accession>
<keyword evidence="3" id="KW-0119">Carbohydrate metabolism</keyword>
<dbReference type="InterPro" id="IPR050288">
    <property type="entry name" value="Cellulose_deg_GH3"/>
</dbReference>